<evidence type="ECO:0000259" key="2">
    <source>
        <dbReference type="Pfam" id="PF10373"/>
    </source>
</evidence>
<dbReference type="AlphaFoldDB" id="H2Z5X7"/>
<evidence type="ECO:0000256" key="1">
    <source>
        <dbReference type="ARBA" id="ARBA00023161"/>
    </source>
</evidence>
<accession>H2Z5X7</accession>
<proteinExistence type="predicted"/>
<dbReference type="STRING" id="51511.ENSCSAVP00000012989"/>
<dbReference type="PANTHER" id="PTHR15696:SF0">
    <property type="entry name" value="TELOMERASE-BINDING PROTEIN EST1A"/>
    <property type="match status" value="1"/>
</dbReference>
<feature type="domain" description="DNA/RNA-binding" evidence="2">
    <location>
        <begin position="52"/>
        <end position="90"/>
    </location>
</feature>
<reference evidence="4" key="3">
    <citation type="submission" date="2025-09" db="UniProtKB">
        <authorList>
            <consortium name="Ensembl"/>
        </authorList>
    </citation>
    <scope>IDENTIFICATION</scope>
</reference>
<dbReference type="SUPFAM" id="SSF48452">
    <property type="entry name" value="TPR-like"/>
    <property type="match status" value="1"/>
</dbReference>
<dbReference type="GO" id="GO:0005697">
    <property type="term" value="C:telomerase holoenzyme complex"/>
    <property type="evidence" value="ECO:0007669"/>
    <property type="project" value="TreeGrafter"/>
</dbReference>
<dbReference type="Gene3D" id="1.25.40.10">
    <property type="entry name" value="Tetratricopeptide repeat domain"/>
    <property type="match status" value="1"/>
</dbReference>
<evidence type="ECO:0000313" key="4">
    <source>
        <dbReference type="Ensembl" id="ENSCSAVP00000012989.1"/>
    </source>
</evidence>
<feature type="domain" description="Telomerase activating protein Est1-like N-terminal" evidence="3">
    <location>
        <begin position="8"/>
        <end position="43"/>
    </location>
</feature>
<dbReference type="eggNOG" id="KOG2162">
    <property type="taxonomic scope" value="Eukaryota"/>
</dbReference>
<dbReference type="GO" id="GO:0070034">
    <property type="term" value="F:telomerase RNA binding"/>
    <property type="evidence" value="ECO:0007669"/>
    <property type="project" value="TreeGrafter"/>
</dbReference>
<dbReference type="InterPro" id="IPR018834">
    <property type="entry name" value="DNA/RNA-bd_Est1-type"/>
</dbReference>
<dbReference type="PANTHER" id="PTHR15696">
    <property type="entry name" value="SMG-7 SUPPRESSOR WITH MORPHOLOGICAL EFFECT ON GENITALIA PROTEIN 7"/>
    <property type="match status" value="1"/>
</dbReference>
<organism evidence="4 5">
    <name type="scientific">Ciona savignyi</name>
    <name type="common">Pacific transparent sea squirt</name>
    <dbReference type="NCBI Taxonomy" id="51511"/>
    <lineage>
        <taxon>Eukaryota</taxon>
        <taxon>Metazoa</taxon>
        <taxon>Chordata</taxon>
        <taxon>Tunicata</taxon>
        <taxon>Ascidiacea</taxon>
        <taxon>Phlebobranchia</taxon>
        <taxon>Cionidae</taxon>
        <taxon>Ciona</taxon>
    </lineage>
</organism>
<dbReference type="GO" id="GO:0000184">
    <property type="term" value="P:nuclear-transcribed mRNA catabolic process, nonsense-mediated decay"/>
    <property type="evidence" value="ECO:0007669"/>
    <property type="project" value="UniProtKB-KW"/>
</dbReference>
<protein>
    <recommendedName>
        <fullName evidence="6">DNA/RNA-binding domain-containing protein</fullName>
    </recommendedName>
</protein>
<dbReference type="Ensembl" id="ENSCSAVT00000013138.1">
    <property type="protein sequence ID" value="ENSCSAVP00000012989.1"/>
    <property type="gene ID" value="ENSCSAVG00000007631.1"/>
</dbReference>
<keyword evidence="5" id="KW-1185">Reference proteome</keyword>
<reference evidence="4" key="2">
    <citation type="submission" date="2025-08" db="UniProtKB">
        <authorList>
            <consortium name="Ensembl"/>
        </authorList>
    </citation>
    <scope>IDENTIFICATION</scope>
</reference>
<dbReference type="InParanoid" id="H2Z5X7"/>
<dbReference type="InterPro" id="IPR019458">
    <property type="entry name" value="Est1-like_N"/>
</dbReference>
<dbReference type="Pfam" id="PF10374">
    <property type="entry name" value="EST1"/>
    <property type="match status" value="1"/>
</dbReference>
<sequence length="90" mass="10437">MLCSPSAAKSVHKQAGKRTKFAIMSCQRSLLCLGDITRYREIANESNNFGRARNYYMQARSLEPRNGRPYNQLAILALRTRRKLDAVYYY</sequence>
<dbReference type="Proteomes" id="UP000007875">
    <property type="component" value="Unassembled WGS sequence"/>
</dbReference>
<evidence type="ECO:0000313" key="5">
    <source>
        <dbReference type="Proteomes" id="UP000007875"/>
    </source>
</evidence>
<evidence type="ECO:0000259" key="3">
    <source>
        <dbReference type="Pfam" id="PF10374"/>
    </source>
</evidence>
<keyword evidence="1" id="KW-0866">Nonsense-mediated mRNA decay</keyword>
<dbReference type="GO" id="GO:0042162">
    <property type="term" value="F:telomeric DNA binding"/>
    <property type="evidence" value="ECO:0007669"/>
    <property type="project" value="TreeGrafter"/>
</dbReference>
<dbReference type="Pfam" id="PF10373">
    <property type="entry name" value="EST1_DNA_bind"/>
    <property type="match status" value="1"/>
</dbReference>
<evidence type="ECO:0008006" key="6">
    <source>
        <dbReference type="Google" id="ProtNLM"/>
    </source>
</evidence>
<reference evidence="5" key="1">
    <citation type="submission" date="2003-08" db="EMBL/GenBank/DDBJ databases">
        <authorList>
            <person name="Birren B."/>
            <person name="Nusbaum C."/>
            <person name="Abebe A."/>
            <person name="Abouelleil A."/>
            <person name="Adekoya E."/>
            <person name="Ait-zahra M."/>
            <person name="Allen N."/>
            <person name="Allen T."/>
            <person name="An P."/>
            <person name="Anderson M."/>
            <person name="Anderson S."/>
            <person name="Arachchi H."/>
            <person name="Armbruster J."/>
            <person name="Bachantsang P."/>
            <person name="Baldwin J."/>
            <person name="Barry A."/>
            <person name="Bayul T."/>
            <person name="Blitshsteyn B."/>
            <person name="Bloom T."/>
            <person name="Blye J."/>
            <person name="Boguslavskiy L."/>
            <person name="Borowsky M."/>
            <person name="Boukhgalter B."/>
            <person name="Brunache A."/>
            <person name="Butler J."/>
            <person name="Calixte N."/>
            <person name="Calvo S."/>
            <person name="Camarata J."/>
            <person name="Campo K."/>
            <person name="Chang J."/>
            <person name="Cheshatsang Y."/>
            <person name="Citroen M."/>
            <person name="Collymore A."/>
            <person name="Considine T."/>
            <person name="Cook A."/>
            <person name="Cooke P."/>
            <person name="Corum B."/>
            <person name="Cuomo C."/>
            <person name="David R."/>
            <person name="Dawoe T."/>
            <person name="Degray S."/>
            <person name="Dodge S."/>
            <person name="Dooley K."/>
            <person name="Dorje P."/>
            <person name="Dorjee K."/>
            <person name="Dorris L."/>
            <person name="Duffey N."/>
            <person name="Dupes A."/>
            <person name="Elkins T."/>
            <person name="Engels R."/>
            <person name="Erickson J."/>
            <person name="Farina A."/>
            <person name="Faro S."/>
            <person name="Ferreira P."/>
            <person name="Fischer H."/>
            <person name="Fitzgerald M."/>
            <person name="Foley K."/>
            <person name="Gage D."/>
            <person name="Galagan J."/>
            <person name="Gearin G."/>
            <person name="Gnerre S."/>
            <person name="Gnirke A."/>
            <person name="Goyette A."/>
            <person name="Graham J."/>
            <person name="Grandbois E."/>
            <person name="Gyaltsen K."/>
            <person name="Hafez N."/>
            <person name="Hagopian D."/>
            <person name="Hagos B."/>
            <person name="Hall J."/>
            <person name="Hatcher B."/>
            <person name="Heller A."/>
            <person name="Higgins H."/>
            <person name="Honan T."/>
            <person name="Horn A."/>
            <person name="Houde N."/>
            <person name="Hughes L."/>
            <person name="Hulme W."/>
            <person name="Husby E."/>
            <person name="Iliev I."/>
            <person name="Jaffe D."/>
            <person name="Jones C."/>
            <person name="Kamal M."/>
            <person name="Kamat A."/>
            <person name="Kamvysselis M."/>
            <person name="Karlsson E."/>
            <person name="Kells C."/>
            <person name="Kieu A."/>
            <person name="Kisner P."/>
            <person name="Kodira C."/>
            <person name="Kulbokas E."/>
            <person name="Labutti K."/>
            <person name="Lama D."/>
            <person name="Landers T."/>
            <person name="Leger J."/>
            <person name="Levine S."/>
            <person name="Lewis D."/>
            <person name="Lewis T."/>
            <person name="Lindblad-toh K."/>
            <person name="Liu X."/>
            <person name="Lokyitsang T."/>
            <person name="Lokyitsang Y."/>
            <person name="Lucien O."/>
            <person name="Lui A."/>
            <person name="Ma L.J."/>
            <person name="Mabbitt R."/>
            <person name="Macdonald J."/>
            <person name="Maclean C."/>
            <person name="Major J."/>
            <person name="Manning J."/>
            <person name="Marabella R."/>
            <person name="Maru K."/>
            <person name="Matthews C."/>
            <person name="Mauceli E."/>
            <person name="Mccarthy M."/>
            <person name="Mcdonough S."/>
            <person name="Mcghee T."/>
            <person name="Meldrim J."/>
            <person name="Meneus L."/>
            <person name="Mesirov J."/>
            <person name="Mihalev A."/>
            <person name="Mihova T."/>
            <person name="Mikkelsen T."/>
            <person name="Mlenga V."/>
            <person name="Moru K."/>
            <person name="Mozes J."/>
            <person name="Mulrain L."/>
            <person name="Munson G."/>
            <person name="Naylor J."/>
            <person name="Newes C."/>
            <person name="Nguyen C."/>
            <person name="Nguyen N."/>
            <person name="Nguyen T."/>
            <person name="Nicol R."/>
            <person name="Nielsen C."/>
            <person name="Nizzari M."/>
            <person name="Norbu C."/>
            <person name="Norbu N."/>
            <person name="O'donnell P."/>
            <person name="Okoawo O."/>
            <person name="O'leary S."/>
            <person name="Omotosho B."/>
            <person name="O'neill K."/>
            <person name="Osman S."/>
            <person name="Parker S."/>
            <person name="Perrin D."/>
            <person name="Phunkhang P."/>
            <person name="Piqani B."/>
            <person name="Purcell S."/>
            <person name="Rachupka T."/>
            <person name="Ramasamy U."/>
            <person name="Rameau R."/>
            <person name="Ray V."/>
            <person name="Raymond C."/>
            <person name="Retta R."/>
            <person name="Richardson S."/>
            <person name="Rise C."/>
            <person name="Rodriguez J."/>
            <person name="Rogers J."/>
            <person name="Rogov P."/>
            <person name="Rutman M."/>
            <person name="Schupbach R."/>
            <person name="Seaman C."/>
            <person name="Settipalli S."/>
            <person name="Sharpe T."/>
            <person name="Sheridan J."/>
            <person name="Sherpa N."/>
            <person name="Shi J."/>
            <person name="Smirnov S."/>
            <person name="Smith C."/>
            <person name="Sougnez C."/>
            <person name="Spencer B."/>
            <person name="Stalker J."/>
            <person name="Stange-thomann N."/>
            <person name="Stavropoulos S."/>
            <person name="Stetson K."/>
            <person name="Stone C."/>
            <person name="Stone S."/>
            <person name="Stubbs M."/>
            <person name="Talamas J."/>
            <person name="Tchuinga P."/>
            <person name="Tenzing P."/>
            <person name="Tesfaye S."/>
            <person name="Theodore J."/>
            <person name="Thoulutsang Y."/>
            <person name="Topham K."/>
            <person name="Towey S."/>
            <person name="Tsamla T."/>
            <person name="Tsomo N."/>
            <person name="Vallee D."/>
            <person name="Vassiliev H."/>
            <person name="Venkataraman V."/>
            <person name="Vinson J."/>
            <person name="Vo A."/>
            <person name="Wade C."/>
            <person name="Wang S."/>
            <person name="Wangchuk T."/>
            <person name="Wangdi T."/>
            <person name="Whittaker C."/>
            <person name="Wilkinson J."/>
            <person name="Wu Y."/>
            <person name="Wyman D."/>
            <person name="Yadav S."/>
            <person name="Yang S."/>
            <person name="Yang X."/>
            <person name="Yeager S."/>
            <person name="Yee E."/>
            <person name="Young G."/>
            <person name="Zainoun J."/>
            <person name="Zembeck L."/>
            <person name="Zimmer A."/>
            <person name="Zody M."/>
            <person name="Lander E."/>
        </authorList>
    </citation>
    <scope>NUCLEOTIDE SEQUENCE [LARGE SCALE GENOMIC DNA]</scope>
</reference>
<dbReference type="InterPro" id="IPR011990">
    <property type="entry name" value="TPR-like_helical_dom_sf"/>
</dbReference>
<dbReference type="HOGENOM" id="CLU_2446265_0_0_1"/>
<dbReference type="GeneTree" id="ENSGT00940000155300"/>
<dbReference type="InterPro" id="IPR045153">
    <property type="entry name" value="Est1/Ebs1-like"/>
</dbReference>
<name>H2Z5X7_CIOSA</name>